<dbReference type="SUPFAM" id="SSF56784">
    <property type="entry name" value="HAD-like"/>
    <property type="match status" value="1"/>
</dbReference>
<comment type="subcellular location">
    <subcellularLocation>
        <location evidence="1">Membrane</location>
        <topology evidence="1">Multi-pass membrane protein</topology>
    </subcellularLocation>
</comment>
<evidence type="ECO:0000256" key="6">
    <source>
        <dbReference type="ARBA" id="ARBA00022989"/>
    </source>
</evidence>
<dbReference type="SMART" id="SM00831">
    <property type="entry name" value="Cation_ATPase_N"/>
    <property type="match status" value="1"/>
</dbReference>
<feature type="transmembrane region" description="Helical" evidence="8">
    <location>
        <begin position="745"/>
        <end position="766"/>
    </location>
</feature>
<dbReference type="InterPro" id="IPR001757">
    <property type="entry name" value="P_typ_ATPase"/>
</dbReference>
<dbReference type="InterPro" id="IPR023214">
    <property type="entry name" value="HAD_sf"/>
</dbReference>
<dbReference type="SFLD" id="SFLDF00027">
    <property type="entry name" value="p-type_atpase"/>
    <property type="match status" value="1"/>
</dbReference>
<feature type="domain" description="Cation-transporting P-type ATPase N-terminal" evidence="9">
    <location>
        <begin position="1"/>
        <end position="69"/>
    </location>
</feature>
<dbReference type="SUPFAM" id="SSF81653">
    <property type="entry name" value="Calcium ATPase, transduction domain A"/>
    <property type="match status" value="1"/>
</dbReference>
<evidence type="ECO:0000256" key="3">
    <source>
        <dbReference type="ARBA" id="ARBA00022741"/>
    </source>
</evidence>
<feature type="transmembrane region" description="Helical" evidence="8">
    <location>
        <begin position="53"/>
        <end position="73"/>
    </location>
</feature>
<dbReference type="InterPro" id="IPR023299">
    <property type="entry name" value="ATPase_P-typ_cyto_dom_N"/>
</dbReference>
<feature type="transmembrane region" description="Helical" evidence="8">
    <location>
        <begin position="85"/>
        <end position="107"/>
    </location>
</feature>
<dbReference type="InterPro" id="IPR059000">
    <property type="entry name" value="ATPase_P-type_domA"/>
</dbReference>
<keyword evidence="2 8" id="KW-0812">Transmembrane</keyword>
<dbReference type="Gene3D" id="1.20.1110.10">
    <property type="entry name" value="Calcium-transporting ATPase, transmembrane domain"/>
    <property type="match status" value="2"/>
</dbReference>
<keyword evidence="11" id="KW-1185">Reference proteome</keyword>
<reference evidence="10" key="1">
    <citation type="submission" date="2022-08" db="EMBL/GenBank/DDBJ databases">
        <title>Complete genome sequence of Mycoplasma molare type strain H 542.</title>
        <authorList>
            <person name="Spergser J."/>
        </authorList>
    </citation>
    <scope>NUCLEOTIDE SEQUENCE</scope>
    <source>
        <strain evidence="10">H 542</strain>
    </source>
</reference>
<dbReference type="InterPro" id="IPR023298">
    <property type="entry name" value="ATPase_P-typ_TM_dom_sf"/>
</dbReference>
<name>A0ABY5TWK3_9BACT</name>
<dbReference type="Gene3D" id="3.40.1110.10">
    <property type="entry name" value="Calcium-transporting ATPase, cytoplasmic domain N"/>
    <property type="match status" value="2"/>
</dbReference>
<dbReference type="PROSITE" id="PS00154">
    <property type="entry name" value="ATPASE_E1_E2"/>
    <property type="match status" value="1"/>
</dbReference>
<dbReference type="InterPro" id="IPR006068">
    <property type="entry name" value="ATPase_P-typ_cation-transptr_C"/>
</dbReference>
<feature type="transmembrane region" description="Helical" evidence="8">
    <location>
        <begin position="282"/>
        <end position="309"/>
    </location>
</feature>
<gene>
    <name evidence="10" type="ORF">NX772_02585</name>
</gene>
<evidence type="ECO:0000256" key="7">
    <source>
        <dbReference type="ARBA" id="ARBA00023136"/>
    </source>
</evidence>
<evidence type="ECO:0000313" key="10">
    <source>
        <dbReference type="EMBL" id="UWD33971.1"/>
    </source>
</evidence>
<dbReference type="RefSeq" id="WP_051542172.1">
    <property type="nucleotide sequence ID" value="NZ_CP103423.1"/>
</dbReference>
<sequence length="891" mass="99786">MEKNSNFLTVDFNKGLNNEEVLENRKEYGENKLREKKKTPLFIKFLKQFIEPMIILLLVASGLSLGIAIYEFIVHGNEHTKIEIITSFMEPFVILFIVILNAIFGLIQENKAEKSIESLRSLSSPTSRVLRNGQEIIILTEEIVVGDIVLIEAGNTIGADGILINSAQLEVEESILTGESLSVFKKNITNETFNWEDNEETNVFAGTNVINGRAKFLVTKTGNNTKLGNIAELLNNEGEKLTPLQSKLSSLSKKIGIFSAFLCVVTFLVYIFVVASGNWNRFAQGIIIAITLAIGTIPEGLVPIVTVILSIGVKRLSSKNALVKKLPAAETLGNVSIICSDKTGTLTQNKMKVVETYIDPLFTEQEFIENFVLCTDATYFKNEKDEIELIGDPTETAIIQYALNKNIFKLKLSNEFERINEIPFDSERKMMTVFIKYNNRIFSITKGAPDSIFRISRNYNQDFENYNLKFSSKALRVLALAIKEWDNIPENLNSENIENNLTLIGLIGMIDPPREEVKTSIEIAKKAGIKTVMITGDYENTAYAIAKELKIVENENDMVLSGRELKIMSDEELDKIIEKVAVFARVSPEDKIRIVKSWQKHNKVVSMTGDGVNDAPALKAADIGCAMGITGTDVSKQAADMVLTDDNFSTIVSAVKEGRKILYNIKRLMIFLFTTNLSALLTTFIGMLIFGINPLSSLQILWINIISETFPGIALGLNRTKQDLMKNKPLEKNASILDKGMMIKILILSLLTTTLSLFSFYLGAASSYGSFSFLGVRDTLQLNNNTLHLASLSCFITMGIILSLNSIVLRSNELLIEQKIKDIKFVFFAFIVSFIILLPVAYIPEFSKIFNMNFYVEKFNNWIPFIPFIFGLIPILSIEIVKSIQILIRKK</sequence>
<dbReference type="InterPro" id="IPR036412">
    <property type="entry name" value="HAD-like_sf"/>
</dbReference>
<feature type="transmembrane region" description="Helical" evidence="8">
    <location>
        <begin position="786"/>
        <end position="804"/>
    </location>
</feature>
<feature type="transmembrane region" description="Helical" evidence="8">
    <location>
        <begin position="668"/>
        <end position="692"/>
    </location>
</feature>
<dbReference type="Gene3D" id="2.70.150.10">
    <property type="entry name" value="Calcium-transporting ATPase, cytoplasmic transduction domain A"/>
    <property type="match status" value="1"/>
</dbReference>
<keyword evidence="4" id="KW-0067">ATP-binding</keyword>
<keyword evidence="3" id="KW-0547">Nucleotide-binding</keyword>
<organism evidence="10 11">
    <name type="scientific">Mesomycoplasma molare</name>
    <dbReference type="NCBI Taxonomy" id="171288"/>
    <lineage>
        <taxon>Bacteria</taxon>
        <taxon>Bacillati</taxon>
        <taxon>Mycoplasmatota</taxon>
        <taxon>Mycoplasmoidales</taxon>
        <taxon>Metamycoplasmataceae</taxon>
        <taxon>Mesomycoplasma</taxon>
    </lineage>
</organism>
<dbReference type="Pfam" id="PF13246">
    <property type="entry name" value="Cation_ATPase"/>
    <property type="match status" value="1"/>
</dbReference>
<dbReference type="Proteomes" id="UP001058364">
    <property type="component" value="Chromosome"/>
</dbReference>
<evidence type="ECO:0000259" key="9">
    <source>
        <dbReference type="SMART" id="SM00831"/>
    </source>
</evidence>
<dbReference type="PANTHER" id="PTHR42861">
    <property type="entry name" value="CALCIUM-TRANSPORTING ATPASE"/>
    <property type="match status" value="1"/>
</dbReference>
<dbReference type="Pfam" id="PF00690">
    <property type="entry name" value="Cation_ATPase_N"/>
    <property type="match status" value="1"/>
</dbReference>
<protein>
    <submittedName>
        <fullName evidence="10">Cation-translocating P-type ATPase</fullName>
    </submittedName>
</protein>
<evidence type="ECO:0000313" key="11">
    <source>
        <dbReference type="Proteomes" id="UP001058364"/>
    </source>
</evidence>
<dbReference type="SUPFAM" id="SSF81665">
    <property type="entry name" value="Calcium ATPase, transmembrane domain M"/>
    <property type="match status" value="1"/>
</dbReference>
<feature type="transmembrane region" description="Helical" evidence="8">
    <location>
        <begin position="698"/>
        <end position="718"/>
    </location>
</feature>
<dbReference type="Pfam" id="PF00689">
    <property type="entry name" value="Cation_ATPase_C"/>
    <property type="match status" value="1"/>
</dbReference>
<feature type="transmembrane region" description="Helical" evidence="8">
    <location>
        <begin position="255"/>
        <end position="276"/>
    </location>
</feature>
<dbReference type="PRINTS" id="PR00120">
    <property type="entry name" value="HATPASE"/>
</dbReference>
<evidence type="ECO:0000256" key="5">
    <source>
        <dbReference type="ARBA" id="ARBA00022967"/>
    </source>
</evidence>
<evidence type="ECO:0000256" key="2">
    <source>
        <dbReference type="ARBA" id="ARBA00022692"/>
    </source>
</evidence>
<feature type="transmembrane region" description="Helical" evidence="8">
    <location>
        <begin position="825"/>
        <end position="842"/>
    </location>
</feature>
<dbReference type="InterPro" id="IPR004014">
    <property type="entry name" value="ATPase_P-typ_cation-transptr_N"/>
</dbReference>
<keyword evidence="6 8" id="KW-1133">Transmembrane helix</keyword>
<dbReference type="InterPro" id="IPR044492">
    <property type="entry name" value="P_typ_ATPase_HD_dom"/>
</dbReference>
<dbReference type="SFLD" id="SFLDS00003">
    <property type="entry name" value="Haloacid_Dehalogenase"/>
    <property type="match status" value="1"/>
</dbReference>
<dbReference type="Pfam" id="PF00122">
    <property type="entry name" value="E1-E2_ATPase"/>
    <property type="match status" value="1"/>
</dbReference>
<dbReference type="NCBIfam" id="TIGR01494">
    <property type="entry name" value="ATPase_P-type"/>
    <property type="match status" value="3"/>
</dbReference>
<feature type="transmembrane region" description="Helical" evidence="8">
    <location>
        <begin position="862"/>
        <end position="881"/>
    </location>
</feature>
<dbReference type="InterPro" id="IPR008250">
    <property type="entry name" value="ATPase_P-typ_transduc_dom_A_sf"/>
</dbReference>
<dbReference type="Gene3D" id="3.40.50.1000">
    <property type="entry name" value="HAD superfamily/HAD-like"/>
    <property type="match status" value="2"/>
</dbReference>
<dbReference type="PRINTS" id="PR00119">
    <property type="entry name" value="CATATPASE"/>
</dbReference>
<keyword evidence="7 8" id="KW-0472">Membrane</keyword>
<evidence type="ECO:0000256" key="4">
    <source>
        <dbReference type="ARBA" id="ARBA00022840"/>
    </source>
</evidence>
<proteinExistence type="predicted"/>
<keyword evidence="5" id="KW-1278">Translocase</keyword>
<dbReference type="EMBL" id="CP103423">
    <property type="protein sequence ID" value="UWD33971.1"/>
    <property type="molecule type" value="Genomic_DNA"/>
</dbReference>
<accession>A0ABY5TWK3</accession>
<dbReference type="InterPro" id="IPR018303">
    <property type="entry name" value="ATPase_P-typ_P_site"/>
</dbReference>
<dbReference type="SFLD" id="SFLDG00002">
    <property type="entry name" value="C1.7:_P-type_atpase_like"/>
    <property type="match status" value="1"/>
</dbReference>
<evidence type="ECO:0000256" key="8">
    <source>
        <dbReference type="SAM" id="Phobius"/>
    </source>
</evidence>
<evidence type="ECO:0000256" key="1">
    <source>
        <dbReference type="ARBA" id="ARBA00004141"/>
    </source>
</evidence>